<reference evidence="1 2" key="1">
    <citation type="submission" date="2016-10" db="EMBL/GenBank/DDBJ databases">
        <authorList>
            <person name="de Groot N.N."/>
        </authorList>
    </citation>
    <scope>NUCLEOTIDE SEQUENCE [LARGE SCALE GENOMIC DNA]</scope>
    <source>
        <strain evidence="1 2">DSM 12992</strain>
    </source>
</reference>
<dbReference type="AlphaFoldDB" id="A0A1I1PC70"/>
<organism evidence="1 2">
    <name type="scientific">Clostridium uliginosum</name>
    <dbReference type="NCBI Taxonomy" id="119641"/>
    <lineage>
        <taxon>Bacteria</taxon>
        <taxon>Bacillati</taxon>
        <taxon>Bacillota</taxon>
        <taxon>Clostridia</taxon>
        <taxon>Eubacteriales</taxon>
        <taxon>Clostridiaceae</taxon>
        <taxon>Clostridium</taxon>
    </lineage>
</organism>
<sequence>MLQYIRKVIFKILSFSNRFKGNISMIQVIKREFEKIDELVKYINNTSISYGHLKDYQIMRENNKCIVLLNFDIPSAVCQFLELARFDIVRDKSHLIYRMTYKIEPEEKNKDSWTSMIYFDDLRCGVQIQGIFGFKSTYSLATVTYDKFTDYFTVQLRNFDFERSMIGWHTDIEETLFVKDINHEIIYNHVVKLLLNRGYLIDTISLKEFKDHVYYLTKWLNKKNFNEDK</sequence>
<accession>A0A1I1PC70</accession>
<gene>
    <name evidence="1" type="ORF">SAMN05421842_11817</name>
</gene>
<name>A0A1I1PC70_9CLOT</name>
<protein>
    <submittedName>
        <fullName evidence="1">Uncharacterized protein</fullName>
    </submittedName>
</protein>
<dbReference type="STRING" id="119641.SAMN05421842_11817"/>
<dbReference type="EMBL" id="FOMG01000018">
    <property type="protein sequence ID" value="SFD05238.1"/>
    <property type="molecule type" value="Genomic_DNA"/>
</dbReference>
<evidence type="ECO:0000313" key="2">
    <source>
        <dbReference type="Proteomes" id="UP000199263"/>
    </source>
</evidence>
<proteinExistence type="predicted"/>
<dbReference type="Proteomes" id="UP000199263">
    <property type="component" value="Unassembled WGS sequence"/>
</dbReference>
<keyword evidence="2" id="KW-1185">Reference proteome</keyword>
<evidence type="ECO:0000313" key="1">
    <source>
        <dbReference type="EMBL" id="SFD05238.1"/>
    </source>
</evidence>